<accession>A0A8J2IF98</accession>
<feature type="compositionally biased region" description="Polar residues" evidence="1">
    <location>
        <begin position="96"/>
        <end position="105"/>
    </location>
</feature>
<dbReference type="AlphaFoldDB" id="A0A8J2IF98"/>
<feature type="compositionally biased region" description="Acidic residues" evidence="1">
    <location>
        <begin position="122"/>
        <end position="143"/>
    </location>
</feature>
<evidence type="ECO:0000256" key="1">
    <source>
        <dbReference type="SAM" id="MobiDB-lite"/>
    </source>
</evidence>
<reference evidence="2" key="1">
    <citation type="submission" date="2021-05" db="EMBL/GenBank/DDBJ databases">
        <authorList>
            <person name="Khan N."/>
        </authorList>
    </citation>
    <scope>NUCLEOTIDE SEQUENCE</scope>
</reference>
<proteinExistence type="predicted"/>
<protein>
    <submittedName>
        <fullName evidence="2">Uncharacterized protein</fullName>
    </submittedName>
</protein>
<feature type="region of interest" description="Disordered" evidence="1">
    <location>
        <begin position="32"/>
        <end position="145"/>
    </location>
</feature>
<feature type="compositionally biased region" description="Acidic residues" evidence="1">
    <location>
        <begin position="197"/>
        <end position="206"/>
    </location>
</feature>
<evidence type="ECO:0000313" key="2">
    <source>
        <dbReference type="EMBL" id="CAG7554890.1"/>
    </source>
</evidence>
<sequence>MVADKDAHTGDSAPKCVTCAQPCVLEQTSFEALRLDGTPTAHDTRESKDNPAGGYFPPTLTHPGGIRCDLPGNNHHDDGPMASPSRVDAKQDTLGRQDSSVSPQIDDSAHEYVPFGTHDTGDDQGESDENMDLEDVDNTDDNNNEGAHIGLVGSWLEEMGMGMDERRTGIERTLREFGNLMNPKTHSNMAQYGDQAELSDDMEMDQ</sequence>
<gene>
    <name evidence="2" type="ORF">FEQUK3_LOCUS615</name>
</gene>
<feature type="region of interest" description="Disordered" evidence="1">
    <location>
        <begin position="180"/>
        <end position="206"/>
    </location>
</feature>
<dbReference type="EMBL" id="CAJSTJ010000033">
    <property type="protein sequence ID" value="CAG7554890.1"/>
    <property type="molecule type" value="Genomic_DNA"/>
</dbReference>
<comment type="caution">
    <text evidence="2">The sequence shown here is derived from an EMBL/GenBank/DDBJ whole genome shotgun (WGS) entry which is preliminary data.</text>
</comment>
<evidence type="ECO:0000313" key="3">
    <source>
        <dbReference type="Proteomes" id="UP000693738"/>
    </source>
</evidence>
<organism evidence="2 3">
    <name type="scientific">Fusarium equiseti</name>
    <name type="common">Fusarium scirpi</name>
    <dbReference type="NCBI Taxonomy" id="61235"/>
    <lineage>
        <taxon>Eukaryota</taxon>
        <taxon>Fungi</taxon>
        <taxon>Dikarya</taxon>
        <taxon>Ascomycota</taxon>
        <taxon>Pezizomycotina</taxon>
        <taxon>Sordariomycetes</taxon>
        <taxon>Hypocreomycetidae</taxon>
        <taxon>Hypocreales</taxon>
        <taxon>Nectriaceae</taxon>
        <taxon>Fusarium</taxon>
        <taxon>Fusarium incarnatum-equiseti species complex</taxon>
    </lineage>
</organism>
<name>A0A8J2IF98_FUSEQ</name>
<dbReference type="Proteomes" id="UP000693738">
    <property type="component" value="Unassembled WGS sequence"/>
</dbReference>